<dbReference type="Proteomes" id="UP000242886">
    <property type="component" value="Chromosome SDENCHOL"/>
</dbReference>
<name>A0A7Z7MVL6_9PROT</name>
<accession>A0A7Z7MVL6</accession>
<protein>
    <submittedName>
        <fullName evidence="1">Uncharacterized protein</fullName>
    </submittedName>
</protein>
<dbReference type="AlphaFoldDB" id="A0A7Z7MVL6"/>
<gene>
    <name evidence="1" type="ORF">SDENCHOL_20580</name>
</gene>
<dbReference type="EMBL" id="LT837803">
    <property type="protein sequence ID" value="SMB28164.1"/>
    <property type="molecule type" value="Genomic_DNA"/>
</dbReference>
<keyword evidence="2" id="KW-1185">Reference proteome</keyword>
<organism evidence="1 2">
    <name type="scientific">Sterolibacterium denitrificans</name>
    <dbReference type="NCBI Taxonomy" id="157592"/>
    <lineage>
        <taxon>Bacteria</taxon>
        <taxon>Pseudomonadati</taxon>
        <taxon>Pseudomonadota</taxon>
        <taxon>Betaproteobacteria</taxon>
        <taxon>Nitrosomonadales</taxon>
        <taxon>Sterolibacteriaceae</taxon>
        <taxon>Sterolibacterium</taxon>
    </lineage>
</organism>
<proteinExistence type="predicted"/>
<reference evidence="1" key="1">
    <citation type="submission" date="2017-03" db="EMBL/GenBank/DDBJ databases">
        <authorList>
            <consortium name="AG Boll"/>
        </authorList>
    </citation>
    <scope>NUCLEOTIDE SEQUENCE [LARGE SCALE GENOMIC DNA]</scope>
    <source>
        <strain evidence="1">Chol</strain>
    </source>
</reference>
<evidence type="ECO:0000313" key="1">
    <source>
        <dbReference type="EMBL" id="SMB28164.1"/>
    </source>
</evidence>
<evidence type="ECO:0000313" key="2">
    <source>
        <dbReference type="Proteomes" id="UP000242886"/>
    </source>
</evidence>
<sequence>MPSGVIGFLEQGYLPQNISSTPSPLCAPSSGYQEPQIGMQLPIQILLRHVSPQFGKLSYRRTHIPWLSTLPANLRERTISLGQNTVPRHVPHKRTRLL</sequence>